<keyword evidence="5" id="KW-1185">Reference proteome</keyword>
<dbReference type="SUPFAM" id="SSF54373">
    <property type="entry name" value="FAD-linked reductases, C-terminal domain"/>
    <property type="match status" value="1"/>
</dbReference>
<evidence type="ECO:0000313" key="5">
    <source>
        <dbReference type="Proteomes" id="UP001172082"/>
    </source>
</evidence>
<name>A0ABT8KK26_9BACT</name>
<evidence type="ECO:0000313" key="4">
    <source>
        <dbReference type="EMBL" id="MDN5201065.1"/>
    </source>
</evidence>
<feature type="domain" description="FAD dependent oxidoreductase" evidence="3">
    <location>
        <begin position="11"/>
        <end position="371"/>
    </location>
</feature>
<dbReference type="Pfam" id="PF01266">
    <property type="entry name" value="DAO"/>
    <property type="match status" value="1"/>
</dbReference>
<dbReference type="RefSeq" id="WP_346751093.1">
    <property type="nucleotide sequence ID" value="NZ_JAUJEA010000002.1"/>
</dbReference>
<feature type="transmembrane region" description="Helical" evidence="2">
    <location>
        <begin position="12"/>
        <end position="29"/>
    </location>
</feature>
<gene>
    <name evidence="4" type="ORF">QQ008_06825</name>
</gene>
<evidence type="ECO:0000256" key="1">
    <source>
        <dbReference type="ARBA" id="ARBA00023002"/>
    </source>
</evidence>
<evidence type="ECO:0000259" key="3">
    <source>
        <dbReference type="Pfam" id="PF01266"/>
    </source>
</evidence>
<accession>A0ABT8KK26</accession>
<keyword evidence="2" id="KW-0472">Membrane</keyword>
<comment type="caution">
    <text evidence="4">The sequence shown here is derived from an EMBL/GenBank/DDBJ whole genome shotgun (WGS) entry which is preliminary data.</text>
</comment>
<keyword evidence="1 4" id="KW-0560">Oxidoreductase</keyword>
<dbReference type="EC" id="1.-.-.-" evidence="4"/>
<dbReference type="Gene3D" id="3.30.9.10">
    <property type="entry name" value="D-Amino Acid Oxidase, subunit A, domain 2"/>
    <property type="match status" value="1"/>
</dbReference>
<keyword evidence="2" id="KW-1133">Transmembrane helix</keyword>
<dbReference type="PANTHER" id="PTHR13847">
    <property type="entry name" value="SARCOSINE DEHYDROGENASE-RELATED"/>
    <property type="match status" value="1"/>
</dbReference>
<dbReference type="Proteomes" id="UP001172082">
    <property type="component" value="Unassembled WGS sequence"/>
</dbReference>
<reference evidence="4" key="1">
    <citation type="submission" date="2023-06" db="EMBL/GenBank/DDBJ databases">
        <title>Genomic of Parafulvivirga corallium.</title>
        <authorList>
            <person name="Wang G."/>
        </authorList>
    </citation>
    <scope>NUCLEOTIDE SEQUENCE</scope>
    <source>
        <strain evidence="4">BMA10</strain>
    </source>
</reference>
<dbReference type="EMBL" id="JAUJEA010000002">
    <property type="protein sequence ID" value="MDN5201065.1"/>
    <property type="molecule type" value="Genomic_DNA"/>
</dbReference>
<evidence type="ECO:0000256" key="2">
    <source>
        <dbReference type="SAM" id="Phobius"/>
    </source>
</evidence>
<dbReference type="PROSITE" id="PS51257">
    <property type="entry name" value="PROKAR_LIPOPROTEIN"/>
    <property type="match status" value="1"/>
</dbReference>
<dbReference type="InterPro" id="IPR036188">
    <property type="entry name" value="FAD/NAD-bd_sf"/>
</dbReference>
<protein>
    <submittedName>
        <fullName evidence="4">FAD-dependent oxidoreductase</fullName>
        <ecNumber evidence="4">1.-.-.-</ecNumber>
    </submittedName>
</protein>
<dbReference type="GO" id="GO:0016491">
    <property type="term" value="F:oxidoreductase activity"/>
    <property type="evidence" value="ECO:0007669"/>
    <property type="project" value="UniProtKB-KW"/>
</dbReference>
<organism evidence="4 5">
    <name type="scientific">Splendidivirga corallicola</name>
    <dbReference type="NCBI Taxonomy" id="3051826"/>
    <lineage>
        <taxon>Bacteria</taxon>
        <taxon>Pseudomonadati</taxon>
        <taxon>Bacteroidota</taxon>
        <taxon>Cytophagia</taxon>
        <taxon>Cytophagales</taxon>
        <taxon>Splendidivirgaceae</taxon>
        <taxon>Splendidivirga</taxon>
    </lineage>
</organism>
<dbReference type="SUPFAM" id="SSF51905">
    <property type="entry name" value="FAD/NAD(P)-binding domain"/>
    <property type="match status" value="1"/>
</dbReference>
<dbReference type="InterPro" id="IPR006076">
    <property type="entry name" value="FAD-dep_OxRdtase"/>
</dbReference>
<dbReference type="Gene3D" id="3.50.50.60">
    <property type="entry name" value="FAD/NAD(P)-binding domain"/>
    <property type="match status" value="1"/>
</dbReference>
<proteinExistence type="predicted"/>
<sequence>MQYKEPDKTADVIIIGAGAIGCAAAYYLSKKRIGKIILLERNSIGSGNTSWAASLLTKTRSKTALIPLVEETYRSIAMLEEESGHDLGMQQIGSLHVASSEKSKKDLDKLLSIAHQFQIPNRVVDNHELKEMVPWIAKDEIEKAAYMEEDAYLEAYVLTSAFAEAARKNGVQILQQANVTELLREGDKVIGVRTENEFITSKVVVDAAGAWANILSTQVGVALPMAPVRSNYWITSVNKEMFPVNQPIVVIPDASAYTRPESGALLFGLREAQSIYIDPKELPDDLNGYTFGNPEDRWNILLEQGENFKRFFPGFDSIEIPHYISGLSTYTPDGMFVLGGIPGVAGFMAATGCSGAGVAACGGIGRIISELVADETVFCDIENFKVDRFGSSRFNPFSKEFMQQCAAARSQKKSG</sequence>
<keyword evidence="2" id="KW-0812">Transmembrane</keyword>
<dbReference type="PANTHER" id="PTHR13847:SF287">
    <property type="entry name" value="FAD-DEPENDENT OXIDOREDUCTASE DOMAIN-CONTAINING PROTEIN 1"/>
    <property type="match status" value="1"/>
</dbReference>